<gene>
    <name evidence="2" type="ORF">BGZ80_002324</name>
</gene>
<dbReference type="Proteomes" id="UP000703661">
    <property type="component" value="Unassembled WGS sequence"/>
</dbReference>
<protein>
    <submittedName>
        <fullName evidence="2">Uncharacterized protein</fullName>
    </submittedName>
</protein>
<dbReference type="AlphaFoldDB" id="A0A9P6N2Q4"/>
<organism evidence="2 3">
    <name type="scientific">Entomortierella chlamydospora</name>
    <dbReference type="NCBI Taxonomy" id="101097"/>
    <lineage>
        <taxon>Eukaryota</taxon>
        <taxon>Fungi</taxon>
        <taxon>Fungi incertae sedis</taxon>
        <taxon>Mucoromycota</taxon>
        <taxon>Mortierellomycotina</taxon>
        <taxon>Mortierellomycetes</taxon>
        <taxon>Mortierellales</taxon>
        <taxon>Mortierellaceae</taxon>
        <taxon>Entomortierella</taxon>
    </lineage>
</organism>
<reference evidence="2" key="1">
    <citation type="journal article" date="2020" name="Fungal Divers.">
        <title>Resolving the Mortierellaceae phylogeny through synthesis of multi-gene phylogenetics and phylogenomics.</title>
        <authorList>
            <person name="Vandepol N."/>
            <person name="Liber J."/>
            <person name="Desiro A."/>
            <person name="Na H."/>
            <person name="Kennedy M."/>
            <person name="Barry K."/>
            <person name="Grigoriev I.V."/>
            <person name="Miller A.N."/>
            <person name="O'Donnell K."/>
            <person name="Stajich J.E."/>
            <person name="Bonito G."/>
        </authorList>
    </citation>
    <scope>NUCLEOTIDE SEQUENCE</scope>
    <source>
        <strain evidence="2">NRRL 2769</strain>
    </source>
</reference>
<dbReference type="EMBL" id="JAAAID010000157">
    <property type="protein sequence ID" value="KAG0021469.1"/>
    <property type="molecule type" value="Genomic_DNA"/>
</dbReference>
<feature type="region of interest" description="Disordered" evidence="1">
    <location>
        <begin position="77"/>
        <end position="98"/>
    </location>
</feature>
<proteinExistence type="predicted"/>
<evidence type="ECO:0000313" key="2">
    <source>
        <dbReference type="EMBL" id="KAG0021469.1"/>
    </source>
</evidence>
<name>A0A9P6N2Q4_9FUNG</name>
<sequence>MATLAPIIKASVASDSNLDVARSKKEEIKKKMVKLDAIITKLMLERIQANINAELLSKDCTEKMTNTEIALALEFAPDEAPAPEPTPTEAPVPNPASLKGGIDVAASVDSKVVCKSECEDTNDAKTALSLRMNPEREFEPHLDRLYVQEIPKECEEKHELHLGQR</sequence>
<accession>A0A9P6N2Q4</accession>
<keyword evidence="3" id="KW-1185">Reference proteome</keyword>
<comment type="caution">
    <text evidence="2">The sequence shown here is derived from an EMBL/GenBank/DDBJ whole genome shotgun (WGS) entry which is preliminary data.</text>
</comment>
<evidence type="ECO:0000313" key="3">
    <source>
        <dbReference type="Proteomes" id="UP000703661"/>
    </source>
</evidence>
<evidence type="ECO:0000256" key="1">
    <source>
        <dbReference type="SAM" id="MobiDB-lite"/>
    </source>
</evidence>
<feature type="compositionally biased region" description="Pro residues" evidence="1">
    <location>
        <begin position="80"/>
        <end position="94"/>
    </location>
</feature>